<organism evidence="1 2">
    <name type="scientific">Cutibacterium avidum ATCC 25577</name>
    <dbReference type="NCBI Taxonomy" id="997355"/>
    <lineage>
        <taxon>Bacteria</taxon>
        <taxon>Bacillati</taxon>
        <taxon>Actinomycetota</taxon>
        <taxon>Actinomycetes</taxon>
        <taxon>Propionibacteriales</taxon>
        <taxon>Propionibacteriaceae</taxon>
        <taxon>Cutibacterium</taxon>
    </lineage>
</organism>
<comment type="caution">
    <text evidence="1">The sequence shown here is derived from an EMBL/GenBank/DDBJ whole genome shotgun (WGS) entry which is preliminary data.</text>
</comment>
<evidence type="ECO:0000313" key="2">
    <source>
        <dbReference type="Proteomes" id="UP000005332"/>
    </source>
</evidence>
<evidence type="ECO:0000313" key="1">
    <source>
        <dbReference type="EMBL" id="EGY78616.1"/>
    </source>
</evidence>
<dbReference type="AlphaFoldDB" id="G4CVL0"/>
<gene>
    <name evidence="1" type="ORF">HMPREF9153_0567</name>
</gene>
<name>G4CVL0_9ACTN</name>
<proteinExistence type="predicted"/>
<accession>G4CVL0</accession>
<sequence>MTGVAIGMRSGKDDPGMAKVYGFVDTSLTIPIRSSGDPCVP</sequence>
<protein>
    <submittedName>
        <fullName evidence="1">Uncharacterized protein</fullName>
    </submittedName>
</protein>
<dbReference type="Proteomes" id="UP000005332">
    <property type="component" value="Unassembled WGS sequence"/>
</dbReference>
<dbReference type="EMBL" id="AGBA01000006">
    <property type="protein sequence ID" value="EGY78616.1"/>
    <property type="molecule type" value="Genomic_DNA"/>
</dbReference>
<reference evidence="1 2" key="1">
    <citation type="submission" date="2011-06" db="EMBL/GenBank/DDBJ databases">
        <authorList>
            <person name="Muzny D."/>
            <person name="Qin X."/>
            <person name="Deng J."/>
            <person name="Jiang H."/>
            <person name="Liu Y."/>
            <person name="Qu J."/>
            <person name="Song X.-Z."/>
            <person name="Zhang L."/>
            <person name="Thornton R."/>
            <person name="Coyle M."/>
            <person name="Francisco L."/>
            <person name="Jackson L."/>
            <person name="Javaid M."/>
            <person name="Korchina V."/>
            <person name="Kovar C."/>
            <person name="Mata R."/>
            <person name="Mathew T."/>
            <person name="Ngo R."/>
            <person name="Nguyen L."/>
            <person name="Nguyen N."/>
            <person name="Okwuonu G."/>
            <person name="Ongeri F."/>
            <person name="Pham C."/>
            <person name="Simmons D."/>
            <person name="Wilczek-Boney K."/>
            <person name="Hale W."/>
            <person name="Jakkamsetti A."/>
            <person name="Pham P."/>
            <person name="Ruth R."/>
            <person name="San Lucas F."/>
            <person name="Warren J."/>
            <person name="Zhang J."/>
            <person name="Zhao Z."/>
            <person name="Zhou C."/>
            <person name="Zhu D."/>
            <person name="Lee S."/>
            <person name="Bess C."/>
            <person name="Blankenburg K."/>
            <person name="Forbes L."/>
            <person name="Fu Q."/>
            <person name="Gubbala S."/>
            <person name="Hirani K."/>
            <person name="Jayaseelan J.C."/>
            <person name="Lara F."/>
            <person name="Munidasa M."/>
            <person name="Palculict T."/>
            <person name="Patil S."/>
            <person name="Pu L.-L."/>
            <person name="Saada N."/>
            <person name="Tang L."/>
            <person name="Weissenberger G."/>
            <person name="Zhu Y."/>
            <person name="Hemphill L."/>
            <person name="Shang Y."/>
            <person name="Youmans B."/>
            <person name="Ayvaz T."/>
            <person name="Ross M."/>
            <person name="Santibanez J."/>
            <person name="Aqrawi P."/>
            <person name="Gross S."/>
            <person name="Joshi V."/>
            <person name="Fowler G."/>
            <person name="Nazareth L."/>
            <person name="Reid J."/>
            <person name="Worley K."/>
            <person name="Petrosino J."/>
            <person name="Highlander S."/>
            <person name="Gibbs R."/>
        </authorList>
    </citation>
    <scope>NUCLEOTIDE SEQUENCE [LARGE SCALE GENOMIC DNA]</scope>
    <source>
        <strain evidence="1 2">ATCC 25577</strain>
    </source>
</reference>
<dbReference type="HOGENOM" id="CLU_3274927_0_0_11"/>
<keyword evidence="2" id="KW-1185">Reference proteome</keyword>